<dbReference type="Pfam" id="PF26594">
    <property type="entry name" value="KH_NusA_2nd"/>
    <property type="match status" value="1"/>
</dbReference>
<dbReference type="KEGG" id="swf:E3E12_05490"/>
<dbReference type="GO" id="GO:0005829">
    <property type="term" value="C:cytosol"/>
    <property type="evidence" value="ECO:0007669"/>
    <property type="project" value="TreeGrafter"/>
</dbReference>
<dbReference type="InterPro" id="IPR010213">
    <property type="entry name" value="TF_NusA"/>
</dbReference>
<dbReference type="FunFam" id="3.30.300.20:FF:000005">
    <property type="entry name" value="Transcription termination/antitermination protein NusA"/>
    <property type="match status" value="1"/>
</dbReference>
<feature type="compositionally biased region" description="Basic and acidic residues" evidence="8">
    <location>
        <begin position="502"/>
        <end position="516"/>
    </location>
</feature>
<dbReference type="InterPro" id="IPR013735">
    <property type="entry name" value="TF_NusA_N"/>
</dbReference>
<dbReference type="GO" id="GO:0031564">
    <property type="term" value="P:transcription antitermination"/>
    <property type="evidence" value="ECO:0007669"/>
    <property type="project" value="UniProtKB-UniRule"/>
</dbReference>
<dbReference type="SUPFAM" id="SSF50249">
    <property type="entry name" value="Nucleic acid-binding proteins"/>
    <property type="match status" value="1"/>
</dbReference>
<dbReference type="OrthoDB" id="9807233at2"/>
<dbReference type="FunFam" id="2.40.50.140:FF:000058">
    <property type="entry name" value="Transcription termination/antitermination protein NusA"/>
    <property type="match status" value="1"/>
</dbReference>
<dbReference type="CDD" id="cd04455">
    <property type="entry name" value="S1_NusA"/>
    <property type="match status" value="1"/>
</dbReference>
<dbReference type="NCBIfam" id="TIGR01953">
    <property type="entry name" value="NusA"/>
    <property type="match status" value="1"/>
</dbReference>
<keyword evidence="5 7" id="KW-0805">Transcription regulation</keyword>
<dbReference type="CDD" id="cd02134">
    <property type="entry name" value="KH-II_NusA_rpt1"/>
    <property type="match status" value="1"/>
</dbReference>
<dbReference type="InterPro" id="IPR058582">
    <property type="entry name" value="KH_NusA_2nd"/>
</dbReference>
<dbReference type="InterPro" id="IPR025249">
    <property type="entry name" value="TF_NusA_KH_1st"/>
</dbReference>
<organism evidence="10 11">
    <name type="scientific">Formicincola oecophyllae</name>
    <dbReference type="NCBI Taxonomy" id="2558361"/>
    <lineage>
        <taxon>Bacteria</taxon>
        <taxon>Pseudomonadati</taxon>
        <taxon>Pseudomonadota</taxon>
        <taxon>Alphaproteobacteria</taxon>
        <taxon>Acetobacterales</taxon>
        <taxon>Acetobacteraceae</taxon>
        <taxon>Formicincola</taxon>
    </lineage>
</organism>
<keyword evidence="2 7" id="KW-0963">Cytoplasm</keyword>
<evidence type="ECO:0000256" key="4">
    <source>
        <dbReference type="ARBA" id="ARBA00022884"/>
    </source>
</evidence>
<keyword evidence="1 7" id="KW-0806">Transcription termination</keyword>
<dbReference type="EMBL" id="CP038231">
    <property type="protein sequence ID" value="QDH14414.1"/>
    <property type="molecule type" value="Genomic_DNA"/>
</dbReference>
<dbReference type="PROSITE" id="PS50126">
    <property type="entry name" value="S1"/>
    <property type="match status" value="1"/>
</dbReference>
<dbReference type="Gene3D" id="3.30.1480.10">
    <property type="entry name" value="NusA, N-terminal domain"/>
    <property type="match status" value="1"/>
</dbReference>
<proteinExistence type="inferred from homology"/>
<dbReference type="InterPro" id="IPR010995">
    <property type="entry name" value="DNA_repair_Rad51/TF_NusA_a-hlx"/>
</dbReference>
<dbReference type="AlphaFoldDB" id="A0A4Y6UBB3"/>
<dbReference type="InterPro" id="IPR015946">
    <property type="entry name" value="KH_dom-like_a/b"/>
</dbReference>
<evidence type="ECO:0000256" key="1">
    <source>
        <dbReference type="ARBA" id="ARBA00022472"/>
    </source>
</evidence>
<evidence type="ECO:0000256" key="8">
    <source>
        <dbReference type="SAM" id="MobiDB-lite"/>
    </source>
</evidence>
<dbReference type="PANTHER" id="PTHR22648">
    <property type="entry name" value="TRANSCRIPTION TERMINATION FACTOR NUSA"/>
    <property type="match status" value="1"/>
</dbReference>
<protein>
    <recommendedName>
        <fullName evidence="7">Transcription termination/antitermination protein NusA</fullName>
    </recommendedName>
</protein>
<comment type="subunit">
    <text evidence="7">Monomer. Binds directly to the core enzyme of the DNA-dependent RNA polymerase and to nascent RNA.</text>
</comment>
<keyword evidence="11" id="KW-1185">Reference proteome</keyword>
<dbReference type="PROSITE" id="PS50084">
    <property type="entry name" value="KH_TYPE_1"/>
    <property type="match status" value="1"/>
</dbReference>
<dbReference type="InterPro" id="IPR030842">
    <property type="entry name" value="TF_NusA_bacterial"/>
</dbReference>
<gene>
    <name evidence="7 10" type="primary">nusA</name>
    <name evidence="10" type="ORF">E3E12_05490</name>
</gene>
<dbReference type="InterPro" id="IPR003029">
    <property type="entry name" value="S1_domain"/>
</dbReference>
<dbReference type="CDD" id="cd22529">
    <property type="entry name" value="KH-II_NusA_rpt2"/>
    <property type="match status" value="1"/>
</dbReference>
<dbReference type="FunFam" id="3.30.300.20:FF:000002">
    <property type="entry name" value="Transcription termination/antitermination protein NusA"/>
    <property type="match status" value="1"/>
</dbReference>
<reference evidence="10 11" key="1">
    <citation type="submission" date="2019-03" db="EMBL/GenBank/DDBJ databases">
        <title>The complete genome sequence of Swingsia_sp. F3b2 LMG30590(T).</title>
        <authorList>
            <person name="Chua K.-O."/>
            <person name="Chan K.-G."/>
            <person name="See-Too W.-S."/>
        </authorList>
    </citation>
    <scope>NUCLEOTIDE SEQUENCE [LARGE SCALE GENOMIC DNA]</scope>
    <source>
        <strain evidence="10 11">F3b2</strain>
    </source>
</reference>
<evidence type="ECO:0000256" key="6">
    <source>
        <dbReference type="ARBA" id="ARBA00023163"/>
    </source>
</evidence>
<dbReference type="SUPFAM" id="SSF54814">
    <property type="entry name" value="Prokaryotic type KH domain (KH-domain type II)"/>
    <property type="match status" value="2"/>
</dbReference>
<dbReference type="Pfam" id="PF00575">
    <property type="entry name" value="S1"/>
    <property type="match status" value="1"/>
</dbReference>
<dbReference type="InterPro" id="IPR036555">
    <property type="entry name" value="NusA_N_sf"/>
</dbReference>
<evidence type="ECO:0000259" key="9">
    <source>
        <dbReference type="PROSITE" id="PS50126"/>
    </source>
</evidence>
<feature type="domain" description="S1 motif" evidence="9">
    <location>
        <begin position="140"/>
        <end position="204"/>
    </location>
</feature>
<evidence type="ECO:0000256" key="2">
    <source>
        <dbReference type="ARBA" id="ARBA00022490"/>
    </source>
</evidence>
<comment type="function">
    <text evidence="7">Participates in both transcription termination and antitermination.</text>
</comment>
<sequence length="559" mass="61944">METSVMRPELLIVADTVSREKGIEREQVLEAMELAIQRAGRAKYGHEKDIRATIDRKTGEVRLSRWTEVVEAVENEDSQIALDVARRFRPEIKLGEHIIDPLPPIDFGRIAAQTAKQVIVQRVREYERKRQYDEFKDRVGEIINGTVKQTEYGNLMVELGTAEGLLRRDELIPRESFRNSDHIRAYIHEVKDEQRGPQIFLSRTHPGFLAKLFAQEVPEIYDGIIEIKAVARDPGSRAKMAVVSHDPSIDPVGACVGMRGSRVQAVVAELQGEKIDIIPWSPHPATFVVNALAPAEVTKVVMDEEAGRVEAVVPDDQLSLAIGRRGQNVRLASQLTRWDIDILTEAEESERRQKEFRKRTQLFIDALDVDDVIAGLLVTEGYHTVEDLAFADQAELHDIEGFDEGVAEELVARAQDWMAARERELEEKRVALGVSDDLVALEVFTPRVLVELGEKGVKTLDDLADLSGLELVEMLGSELLSVDHANEIVMAARAHWFEDGKAGEGAGEAKEGHEETTAPAASKSAPQESPEGTVIDAESTEAPAGVKDDAAAEGEKTND</sequence>
<dbReference type="Pfam" id="PF08529">
    <property type="entry name" value="NusA_N"/>
    <property type="match status" value="1"/>
</dbReference>
<accession>A0A4Y6UBB3</accession>
<feature type="region of interest" description="Disordered" evidence="8">
    <location>
        <begin position="502"/>
        <end position="559"/>
    </location>
</feature>
<dbReference type="GO" id="GO:0006353">
    <property type="term" value="P:DNA-templated transcription termination"/>
    <property type="evidence" value="ECO:0007669"/>
    <property type="project" value="UniProtKB-UniRule"/>
</dbReference>
<keyword evidence="6 7" id="KW-0804">Transcription</keyword>
<dbReference type="GO" id="GO:0003700">
    <property type="term" value="F:DNA-binding transcription factor activity"/>
    <property type="evidence" value="ECO:0007669"/>
    <property type="project" value="InterPro"/>
</dbReference>
<dbReference type="InterPro" id="IPR012340">
    <property type="entry name" value="NA-bd_OB-fold"/>
</dbReference>
<dbReference type="Proteomes" id="UP000318709">
    <property type="component" value="Chromosome"/>
</dbReference>
<dbReference type="GO" id="GO:0000166">
    <property type="term" value="F:nucleotide binding"/>
    <property type="evidence" value="ECO:0007669"/>
    <property type="project" value="InterPro"/>
</dbReference>
<dbReference type="Pfam" id="PF13184">
    <property type="entry name" value="KH_NusA_1st"/>
    <property type="match status" value="1"/>
</dbReference>
<dbReference type="SUPFAM" id="SSF47794">
    <property type="entry name" value="Rad51 N-terminal domain-like"/>
    <property type="match status" value="2"/>
</dbReference>
<feature type="compositionally biased region" description="Basic and acidic residues" evidence="8">
    <location>
        <begin position="546"/>
        <end position="559"/>
    </location>
</feature>
<evidence type="ECO:0000256" key="7">
    <source>
        <dbReference type="HAMAP-Rule" id="MF_00945"/>
    </source>
</evidence>
<dbReference type="Gene3D" id="3.30.300.20">
    <property type="match status" value="2"/>
</dbReference>
<name>A0A4Y6UBB3_9PROT</name>
<keyword evidence="3 7" id="KW-0889">Transcription antitermination</keyword>
<dbReference type="Gene3D" id="2.40.50.140">
    <property type="entry name" value="Nucleic acid-binding proteins"/>
    <property type="match status" value="1"/>
</dbReference>
<dbReference type="Pfam" id="PF14520">
    <property type="entry name" value="HHH_5"/>
    <property type="match status" value="1"/>
</dbReference>
<dbReference type="SMART" id="SM00316">
    <property type="entry name" value="S1"/>
    <property type="match status" value="1"/>
</dbReference>
<dbReference type="SUPFAM" id="SSF69705">
    <property type="entry name" value="Transcription factor NusA, N-terminal domain"/>
    <property type="match status" value="1"/>
</dbReference>
<evidence type="ECO:0000256" key="3">
    <source>
        <dbReference type="ARBA" id="ARBA00022814"/>
    </source>
</evidence>
<comment type="subcellular location">
    <subcellularLocation>
        <location evidence="7">Cytoplasm</location>
    </subcellularLocation>
</comment>
<dbReference type="GO" id="GO:0003723">
    <property type="term" value="F:RNA binding"/>
    <property type="evidence" value="ECO:0007669"/>
    <property type="project" value="UniProtKB-UniRule"/>
</dbReference>
<dbReference type="InterPro" id="IPR009019">
    <property type="entry name" value="KH_sf_prok-type"/>
</dbReference>
<dbReference type="HAMAP" id="MF_00945_B">
    <property type="entry name" value="NusA_B"/>
    <property type="match status" value="1"/>
</dbReference>
<comment type="similarity">
    <text evidence="7">Belongs to the NusA family.</text>
</comment>
<evidence type="ECO:0000313" key="10">
    <source>
        <dbReference type="EMBL" id="QDH14414.1"/>
    </source>
</evidence>
<evidence type="ECO:0000256" key="5">
    <source>
        <dbReference type="ARBA" id="ARBA00023015"/>
    </source>
</evidence>
<dbReference type="Gene3D" id="1.10.150.20">
    <property type="entry name" value="5' to 3' exonuclease, C-terminal subdomain"/>
    <property type="match status" value="2"/>
</dbReference>
<dbReference type="PANTHER" id="PTHR22648:SF0">
    <property type="entry name" value="TRANSCRIPTION TERMINATION_ANTITERMINATION PROTEIN NUSA"/>
    <property type="match status" value="1"/>
</dbReference>
<keyword evidence="4 7" id="KW-0694">RNA-binding</keyword>
<evidence type="ECO:0000313" key="11">
    <source>
        <dbReference type="Proteomes" id="UP000318709"/>
    </source>
</evidence>